<dbReference type="EC" id="2.7.11.1" evidence="1"/>
<dbReference type="InterPro" id="IPR050660">
    <property type="entry name" value="NEK_Ser/Thr_kinase"/>
</dbReference>
<dbReference type="PROSITE" id="PS50011">
    <property type="entry name" value="PROTEIN_KINASE_DOM"/>
    <property type="match status" value="1"/>
</dbReference>
<gene>
    <name evidence="8" type="ORF">BLS_005447</name>
</gene>
<evidence type="ECO:0000313" key="8">
    <source>
        <dbReference type="EMBL" id="KAE9969228.1"/>
    </source>
</evidence>
<dbReference type="GO" id="GO:0004674">
    <property type="term" value="F:protein serine/threonine kinase activity"/>
    <property type="evidence" value="ECO:0007669"/>
    <property type="project" value="UniProtKB-EC"/>
</dbReference>
<evidence type="ECO:0000256" key="1">
    <source>
        <dbReference type="ARBA" id="ARBA00012513"/>
    </source>
</evidence>
<dbReference type="InterPro" id="IPR008271">
    <property type="entry name" value="Ser/Thr_kinase_AS"/>
</dbReference>
<feature type="compositionally biased region" description="Acidic residues" evidence="6">
    <location>
        <begin position="69"/>
        <end position="83"/>
    </location>
</feature>
<dbReference type="SUPFAM" id="SSF56112">
    <property type="entry name" value="Protein kinase-like (PK-like)"/>
    <property type="match status" value="1"/>
</dbReference>
<evidence type="ECO:0000313" key="9">
    <source>
        <dbReference type="Proteomes" id="UP000433883"/>
    </source>
</evidence>
<feature type="domain" description="Protein kinase" evidence="7">
    <location>
        <begin position="330"/>
        <end position="692"/>
    </location>
</feature>
<dbReference type="PANTHER" id="PTHR43671:SF13">
    <property type="entry name" value="SERINE_THREONINE-PROTEIN KINASE NEK2"/>
    <property type="match status" value="1"/>
</dbReference>
<dbReference type="PROSITE" id="PS00108">
    <property type="entry name" value="PROTEIN_KINASE_ST"/>
    <property type="match status" value="1"/>
</dbReference>
<proteinExistence type="predicted"/>
<dbReference type="InterPro" id="IPR011009">
    <property type="entry name" value="Kinase-like_dom_sf"/>
</dbReference>
<dbReference type="GO" id="GO:0005524">
    <property type="term" value="F:ATP binding"/>
    <property type="evidence" value="ECO:0007669"/>
    <property type="project" value="UniProtKB-KW"/>
</dbReference>
<protein>
    <recommendedName>
        <fullName evidence="1">non-specific serine/threonine protein kinase</fullName>
        <ecNumber evidence="1">2.7.11.1</ecNumber>
    </recommendedName>
</protein>
<keyword evidence="4" id="KW-0418">Kinase</keyword>
<dbReference type="SMART" id="SM00220">
    <property type="entry name" value="S_TKc"/>
    <property type="match status" value="1"/>
</dbReference>
<reference evidence="8 9" key="1">
    <citation type="submission" date="2019-11" db="EMBL/GenBank/DDBJ databases">
        <title>Venturia inaequalis Genome Resource.</title>
        <authorList>
            <person name="Lichtner F.J."/>
        </authorList>
    </citation>
    <scope>NUCLEOTIDE SEQUENCE [LARGE SCALE GENOMIC DNA]</scope>
    <source>
        <strain evidence="8">Bline_iso_100314</strain>
    </source>
</reference>
<feature type="region of interest" description="Disordered" evidence="6">
    <location>
        <begin position="178"/>
        <end position="199"/>
    </location>
</feature>
<name>A0A8H3UHC5_VENIN</name>
<feature type="compositionally biased region" description="Basic and acidic residues" evidence="6">
    <location>
        <begin position="51"/>
        <end position="62"/>
    </location>
</feature>
<feature type="region of interest" description="Disordered" evidence="6">
    <location>
        <begin position="41"/>
        <end position="111"/>
    </location>
</feature>
<sequence>MARPAIPTRPRRARRNNEEPDDAISGMDVKTLRAYAEVHKISLRGLTKKPQFKEAIREHFRPGEPPSPDGDDDDEEDENDDDVDRPGTLEGSQEEGDAGTTPIPDAHEKMSRAEIIDIAGRHGVNIEGAKNRKEMVAAIEAHLDAEQAVIDEQLAHGLEITEPIREGSDSLSIVEPADHGEREKEELDDNEKATSEFARREEAIRERERILLKREEDYLQSRERAIEDRERAIQEKEEEFAGRKRTIGEADPDHSSTDSRPHKRQRLEAEVAEESEKDLPRPGVPEFIERKYACLKRQQNGEDFKIKGKDVKEWYDAGLITGSKAYNERWVYKKNVGEGAYGSCSIWVRANDKSITDRVVLKDQIIDNHSLNRLTWTFDGFQEKPMEADLQKRLWQCNPRCFLGYRGYSYDENDHAFRLYTEYAHYGSLKGLMDKYASNSKSSFLREDCIPEPFIWYVAQELLLAAKTMASGFRSEGSTRSDKDDENKWVEIIHMDIKPHNILMAEPDPLLEDERARKYNWPKIQVTDFGVAVELHSQWQNPQDLTGRGTAGYMAPEHYRQIRRDPVDYPVQQFSVKTNIWGIGAVLYDLMNPRAPKGSDNTGGPIREENSKGSKIGYHKDLMDIERNLAWREIAEPEDAKQKFTNRSRPADVRFINVYSKPLVKLVTECLAFRPENRVGLEEMEKTIEKNFNDWCNPLTEDHIWNVAGNLDFEREILKLKEKTPMVDEFKIGSLGI</sequence>
<evidence type="ECO:0000256" key="5">
    <source>
        <dbReference type="ARBA" id="ARBA00022840"/>
    </source>
</evidence>
<accession>A0A8H3UHC5</accession>
<feature type="region of interest" description="Disordered" evidence="6">
    <location>
        <begin position="233"/>
        <end position="282"/>
    </location>
</feature>
<dbReference type="Pfam" id="PF00069">
    <property type="entry name" value="Pkinase"/>
    <property type="match status" value="1"/>
</dbReference>
<evidence type="ECO:0000256" key="2">
    <source>
        <dbReference type="ARBA" id="ARBA00022679"/>
    </source>
</evidence>
<comment type="caution">
    <text evidence="8">The sequence shown here is derived from an EMBL/GenBank/DDBJ whole genome shotgun (WGS) entry which is preliminary data.</text>
</comment>
<keyword evidence="5" id="KW-0067">ATP-binding</keyword>
<organism evidence="8 9">
    <name type="scientific">Venturia inaequalis</name>
    <name type="common">Apple scab fungus</name>
    <dbReference type="NCBI Taxonomy" id="5025"/>
    <lineage>
        <taxon>Eukaryota</taxon>
        <taxon>Fungi</taxon>
        <taxon>Dikarya</taxon>
        <taxon>Ascomycota</taxon>
        <taxon>Pezizomycotina</taxon>
        <taxon>Dothideomycetes</taxon>
        <taxon>Pleosporomycetidae</taxon>
        <taxon>Venturiales</taxon>
        <taxon>Venturiaceae</taxon>
        <taxon>Venturia</taxon>
    </lineage>
</organism>
<feature type="region of interest" description="Disordered" evidence="6">
    <location>
        <begin position="594"/>
        <end position="613"/>
    </location>
</feature>
<dbReference type="Gene3D" id="1.10.510.10">
    <property type="entry name" value="Transferase(Phosphotransferase) domain 1"/>
    <property type="match status" value="1"/>
</dbReference>
<feature type="region of interest" description="Disordered" evidence="6">
    <location>
        <begin position="1"/>
        <end position="27"/>
    </location>
</feature>
<evidence type="ECO:0000256" key="3">
    <source>
        <dbReference type="ARBA" id="ARBA00022741"/>
    </source>
</evidence>
<keyword evidence="2" id="KW-0808">Transferase</keyword>
<dbReference type="EMBL" id="WNWQ01000377">
    <property type="protein sequence ID" value="KAE9969228.1"/>
    <property type="molecule type" value="Genomic_DNA"/>
</dbReference>
<evidence type="ECO:0000256" key="4">
    <source>
        <dbReference type="ARBA" id="ARBA00022777"/>
    </source>
</evidence>
<keyword evidence="3" id="KW-0547">Nucleotide-binding</keyword>
<dbReference type="PANTHER" id="PTHR43671">
    <property type="entry name" value="SERINE/THREONINE-PROTEIN KINASE NEK"/>
    <property type="match status" value="1"/>
</dbReference>
<dbReference type="Proteomes" id="UP000433883">
    <property type="component" value="Unassembled WGS sequence"/>
</dbReference>
<evidence type="ECO:0000256" key="6">
    <source>
        <dbReference type="SAM" id="MobiDB-lite"/>
    </source>
</evidence>
<dbReference type="InterPro" id="IPR000719">
    <property type="entry name" value="Prot_kinase_dom"/>
</dbReference>
<feature type="compositionally biased region" description="Basic and acidic residues" evidence="6">
    <location>
        <begin position="233"/>
        <end position="260"/>
    </location>
</feature>
<evidence type="ECO:0000259" key="7">
    <source>
        <dbReference type="PROSITE" id="PS50011"/>
    </source>
</evidence>
<dbReference type="AlphaFoldDB" id="A0A8H3UHC5"/>